<reference evidence="2 3" key="1">
    <citation type="submission" date="2016-02" db="EMBL/GenBank/DDBJ databases">
        <title>Paenibacillus sp. LPB0068, isolated from Crassostrea gigas.</title>
        <authorList>
            <person name="Shin S.-K."/>
            <person name="Yi H."/>
        </authorList>
    </citation>
    <scope>NUCLEOTIDE SEQUENCE [LARGE SCALE GENOMIC DNA]</scope>
    <source>
        <strain evidence="2 3">LPB0068</strain>
    </source>
</reference>
<dbReference type="Proteomes" id="UP000077134">
    <property type="component" value="Unassembled WGS sequence"/>
</dbReference>
<comment type="caution">
    <text evidence="2">The sequence shown here is derived from an EMBL/GenBank/DDBJ whole genome shotgun (WGS) entry which is preliminary data.</text>
</comment>
<gene>
    <name evidence="2" type="ORF">PNBC_00170</name>
</gene>
<dbReference type="AlphaFoldDB" id="A0A167GQT9"/>
<organism evidence="2 3">
    <name type="scientific">Paenibacillus crassostreae</name>
    <dbReference type="NCBI Taxonomy" id="1763538"/>
    <lineage>
        <taxon>Bacteria</taxon>
        <taxon>Bacillati</taxon>
        <taxon>Bacillota</taxon>
        <taxon>Bacilli</taxon>
        <taxon>Bacillales</taxon>
        <taxon>Paenibacillaceae</taxon>
        <taxon>Paenibacillus</taxon>
    </lineage>
</organism>
<evidence type="ECO:0000313" key="2">
    <source>
        <dbReference type="EMBL" id="OAB77817.1"/>
    </source>
</evidence>
<dbReference type="RefSeq" id="WP_068654029.1">
    <property type="nucleotide sequence ID" value="NZ_CP017770.1"/>
</dbReference>
<proteinExistence type="predicted"/>
<dbReference type="InterPro" id="IPR041394">
    <property type="entry name" value="HEPN_Cthe2314"/>
</dbReference>
<protein>
    <recommendedName>
        <fullName evidence="1">Cthe-2314-like HEPN domain-containing protein</fullName>
    </recommendedName>
</protein>
<dbReference type="EMBL" id="LSFN01000001">
    <property type="protein sequence ID" value="OAB77817.1"/>
    <property type="molecule type" value="Genomic_DNA"/>
</dbReference>
<evidence type="ECO:0000313" key="3">
    <source>
        <dbReference type="Proteomes" id="UP000077134"/>
    </source>
</evidence>
<dbReference type="STRING" id="1763538.LPB68_07090"/>
<accession>A0A167GQT9</accession>
<dbReference type="KEGG" id="pcx:LPB68_07090"/>
<dbReference type="Pfam" id="PF18730">
    <property type="entry name" value="HEPN_Cthe2314"/>
    <property type="match status" value="1"/>
</dbReference>
<keyword evidence="3" id="KW-1185">Reference proteome</keyword>
<name>A0A167GQT9_9BACL</name>
<evidence type="ECO:0000259" key="1">
    <source>
        <dbReference type="Pfam" id="PF18730"/>
    </source>
</evidence>
<sequence>MLSNLFGDLSNEDHNPVLEDAYRALKNSALLLQEEMKRYKDPSHDLRKIEIWTRGLSSALTELEQSYAVAMLFRKSIIAGFMDDMTGNEQVAYARYVYFYKNGFIRVFAILDKLGTVLNEVYNLQTSKVKSQYSYFTVLRQFSYHQQHNSLGSMLRTIKDEYRGPLQILRKRRNAEIHYMNTEMQDDLWQRHQGLNDKIVLEDLDLHLKELKQGLDMVCKTLSTTFLYTNKLWIGN</sequence>
<dbReference type="OrthoDB" id="2641850at2"/>
<feature type="domain" description="Cthe-2314-like HEPN" evidence="1">
    <location>
        <begin position="52"/>
        <end position="230"/>
    </location>
</feature>